<evidence type="ECO:0000256" key="3">
    <source>
        <dbReference type="ARBA" id="ARBA00022691"/>
    </source>
</evidence>
<evidence type="ECO:0000259" key="5">
    <source>
        <dbReference type="Pfam" id="PF13649"/>
    </source>
</evidence>
<dbReference type="InterPro" id="IPR029063">
    <property type="entry name" value="SAM-dependent_MTases_sf"/>
</dbReference>
<dbReference type="Proteomes" id="UP000076400">
    <property type="component" value="Unassembled WGS sequence"/>
</dbReference>
<evidence type="ECO:0000256" key="1">
    <source>
        <dbReference type="ARBA" id="ARBA00022603"/>
    </source>
</evidence>
<dbReference type="PANTHER" id="PTHR13610:SF11">
    <property type="entry name" value="METHYLTRANSFERASE DOMAIN-CONTAINING PROTEIN"/>
    <property type="match status" value="1"/>
</dbReference>
<keyword evidence="3" id="KW-0949">S-adenosyl-L-methionine</keyword>
<dbReference type="CDD" id="cd02440">
    <property type="entry name" value="AdoMet_MTases"/>
    <property type="match status" value="1"/>
</dbReference>
<comment type="caution">
    <text evidence="6">The sequence shown here is derived from an EMBL/GenBank/DDBJ whole genome shotgun (WGS) entry which is preliminary data.</text>
</comment>
<dbReference type="InterPro" id="IPR026170">
    <property type="entry name" value="FAM173A/B"/>
</dbReference>
<organism evidence="6 7">
    <name type="scientific">Oceanibaculum pacificum</name>
    <dbReference type="NCBI Taxonomy" id="580166"/>
    <lineage>
        <taxon>Bacteria</taxon>
        <taxon>Pseudomonadati</taxon>
        <taxon>Pseudomonadota</taxon>
        <taxon>Alphaproteobacteria</taxon>
        <taxon>Rhodospirillales</taxon>
        <taxon>Oceanibaculaceae</taxon>
        <taxon>Oceanibaculum</taxon>
    </lineage>
</organism>
<keyword evidence="4" id="KW-0732">Signal</keyword>
<dbReference type="AlphaFoldDB" id="A0A154W854"/>
<dbReference type="Gene3D" id="3.40.50.150">
    <property type="entry name" value="Vaccinia Virus protein VP39"/>
    <property type="match status" value="1"/>
</dbReference>
<dbReference type="PANTHER" id="PTHR13610">
    <property type="entry name" value="METHYLTRANSFERASE DOMAIN-CONTAINING PROTEIN"/>
    <property type="match status" value="1"/>
</dbReference>
<proteinExistence type="predicted"/>
<feature type="domain" description="Methyltransferase" evidence="5">
    <location>
        <begin position="75"/>
        <end position="145"/>
    </location>
</feature>
<evidence type="ECO:0000313" key="7">
    <source>
        <dbReference type="Proteomes" id="UP000076400"/>
    </source>
</evidence>
<dbReference type="GO" id="GO:0032259">
    <property type="term" value="P:methylation"/>
    <property type="evidence" value="ECO:0007669"/>
    <property type="project" value="UniProtKB-KW"/>
</dbReference>
<reference evidence="6 7" key="1">
    <citation type="submission" date="2015-12" db="EMBL/GenBank/DDBJ databases">
        <title>Genome sequence of Oceanibaculum pacificum MCCC 1A02656.</title>
        <authorList>
            <person name="Lu L."/>
            <person name="Lai Q."/>
            <person name="Shao Z."/>
            <person name="Qian P."/>
        </authorList>
    </citation>
    <scope>NUCLEOTIDE SEQUENCE [LARGE SCALE GENOMIC DNA]</scope>
    <source>
        <strain evidence="6 7">MCCC 1A02656</strain>
    </source>
</reference>
<feature type="signal peptide" evidence="4">
    <location>
        <begin position="1"/>
        <end position="23"/>
    </location>
</feature>
<dbReference type="OrthoDB" id="281208at2"/>
<dbReference type="RefSeq" id="WP_067554476.1">
    <property type="nucleotide sequence ID" value="NZ_LPXN01000095.1"/>
</dbReference>
<name>A0A154W854_9PROT</name>
<evidence type="ECO:0000313" key="6">
    <source>
        <dbReference type="EMBL" id="KZD09719.1"/>
    </source>
</evidence>
<dbReference type="STRING" id="580166.AUP43_06625"/>
<feature type="chain" id="PRO_5007602276" evidence="4">
    <location>
        <begin position="24"/>
        <end position="278"/>
    </location>
</feature>
<protein>
    <submittedName>
        <fullName evidence="6">RNA methyltransferase</fullName>
    </submittedName>
</protein>
<keyword evidence="2 6" id="KW-0808">Transferase</keyword>
<evidence type="ECO:0000256" key="4">
    <source>
        <dbReference type="SAM" id="SignalP"/>
    </source>
</evidence>
<keyword evidence="1 6" id="KW-0489">Methyltransferase</keyword>
<dbReference type="InterPro" id="IPR041698">
    <property type="entry name" value="Methyltransf_25"/>
</dbReference>
<dbReference type="SUPFAM" id="SSF53335">
    <property type="entry name" value="S-adenosyl-L-methionine-dependent methyltransferases"/>
    <property type="match status" value="1"/>
</dbReference>
<accession>A0A154W854</accession>
<keyword evidence="7" id="KW-1185">Reference proteome</keyword>
<dbReference type="Pfam" id="PF13649">
    <property type="entry name" value="Methyltransf_25"/>
    <property type="match status" value="1"/>
</dbReference>
<gene>
    <name evidence="6" type="ORF">AUP43_06625</name>
</gene>
<sequence>MRSFRTFTLACAVSVLALNGALAQSAPATSAAPAAAEYSPSSGQAGKDVVWVPTPQALVNRMLDMAKLTKEDYLIDLGSGDGRTVITAAKRGVRAHGIEYNPDMVALAQRAAKAEGVAATATFEQADIFETDFSDATVVTLFLLDTLNVKLRPTLLDMKPGTRVVSNTFDMDDWQPDERIDAGGDCSSWCTAYKWVIPAKVGGEWRLGDGSLTLTQTFQMLSGALTRNGKSLPISDAKMDGDRIAFTAGGQRYSGQVTQAGMSGRVEGGGAWRATRSN</sequence>
<dbReference type="EMBL" id="LPXN01000095">
    <property type="protein sequence ID" value="KZD09719.1"/>
    <property type="molecule type" value="Genomic_DNA"/>
</dbReference>
<dbReference type="GO" id="GO:0016279">
    <property type="term" value="F:protein-lysine N-methyltransferase activity"/>
    <property type="evidence" value="ECO:0007669"/>
    <property type="project" value="InterPro"/>
</dbReference>
<evidence type="ECO:0000256" key="2">
    <source>
        <dbReference type="ARBA" id="ARBA00022679"/>
    </source>
</evidence>